<keyword evidence="2 3" id="KW-0378">Hydrolase</keyword>
<evidence type="ECO:0000313" key="7">
    <source>
        <dbReference type="EMBL" id="CAH3106567.1"/>
    </source>
</evidence>
<dbReference type="PRINTS" id="PR00480">
    <property type="entry name" value="ASTACIN"/>
</dbReference>
<sequence>MDGTVDDLPPNGKEEIYPVVTNTDSKRAVPDLIVNDDKPAVDGESETFPDTTYVERESNENDETVEDPPPDRVHYPAAINEDSKRKSDENDETVEDPPPDRVHYPAAINEDSKRTLLPFDGNKKIRNKRGAVMSSNYLWKATTDASGKRIVKITYSYRGSPPAAVRKWVGDVTSQLERDTCLRFQETADNGHVQIYTNNNDGCYTDIGYRTKPQKLNLGTGCEYMGIVSHEWMHLLGFYHEFTREDRDNYITVYKDNLQEGIYDTEFKKRRQNNLDVSYDLNSVMQYDTNTFSKNGKHTMEAKSNPNRKLGSTSHFDANDLKKIDKLYCNGGKKFKDHKFHLKTGTGWGSGTDAELCLQLIGTKGVTSFRALTSGGWIQDEKERGADEEYNMPFKDVGEITKVKVRLVEEGQRCPSDTRKKKKKRFFSFAGYTLGNLEVDGTSYGGNIDLDPGDEKTLGRQ</sequence>
<reference evidence="7 8" key="1">
    <citation type="submission" date="2022-05" db="EMBL/GenBank/DDBJ databases">
        <authorList>
            <consortium name="Genoscope - CEA"/>
            <person name="William W."/>
        </authorList>
    </citation>
    <scope>NUCLEOTIDE SEQUENCE [LARGE SCALE GENOMIC DNA]</scope>
</reference>
<organism evidence="7 8">
    <name type="scientific">Pocillopora meandrina</name>
    <dbReference type="NCBI Taxonomy" id="46732"/>
    <lineage>
        <taxon>Eukaryota</taxon>
        <taxon>Metazoa</taxon>
        <taxon>Cnidaria</taxon>
        <taxon>Anthozoa</taxon>
        <taxon>Hexacorallia</taxon>
        <taxon>Scleractinia</taxon>
        <taxon>Astrocoeniina</taxon>
        <taxon>Pocilloporidae</taxon>
        <taxon>Pocillopora</taxon>
    </lineage>
</organism>
<keyword evidence="2 3" id="KW-0645">Protease</keyword>
<keyword evidence="8" id="KW-1185">Reference proteome</keyword>
<dbReference type="PROSITE" id="PS51864">
    <property type="entry name" value="ASTACIN"/>
    <property type="match status" value="1"/>
</dbReference>
<protein>
    <recommendedName>
        <fullName evidence="3">Metalloendopeptidase</fullName>
        <ecNumber evidence="3">3.4.24.-</ecNumber>
    </recommendedName>
</protein>
<dbReference type="InterPro" id="IPR001024">
    <property type="entry name" value="PLAT/LH2_dom"/>
</dbReference>
<proteinExistence type="predicted"/>
<evidence type="ECO:0000259" key="5">
    <source>
        <dbReference type="PROSITE" id="PS50095"/>
    </source>
</evidence>
<comment type="caution">
    <text evidence="7">The sequence shown here is derived from an EMBL/GenBank/DDBJ whole genome shotgun (WGS) entry which is preliminary data.</text>
</comment>
<dbReference type="SUPFAM" id="SSF55486">
    <property type="entry name" value="Metalloproteases ('zincins'), catalytic domain"/>
    <property type="match status" value="1"/>
</dbReference>
<dbReference type="GO" id="GO:0006508">
    <property type="term" value="P:proteolysis"/>
    <property type="evidence" value="ECO:0007669"/>
    <property type="project" value="UniProtKB-KW"/>
</dbReference>
<dbReference type="Gene3D" id="3.40.390.10">
    <property type="entry name" value="Collagenase (Catalytic Domain)"/>
    <property type="match status" value="1"/>
</dbReference>
<comment type="cofactor">
    <cofactor evidence="2 3">
        <name>Zn(2+)</name>
        <dbReference type="ChEBI" id="CHEBI:29105"/>
    </cofactor>
    <text evidence="2 3">Binds 1 zinc ion per subunit.</text>
</comment>
<evidence type="ECO:0000256" key="3">
    <source>
        <dbReference type="RuleBase" id="RU361183"/>
    </source>
</evidence>
<evidence type="ECO:0000256" key="4">
    <source>
        <dbReference type="SAM" id="MobiDB-lite"/>
    </source>
</evidence>
<evidence type="ECO:0000256" key="2">
    <source>
        <dbReference type="PROSITE-ProRule" id="PRU01211"/>
    </source>
</evidence>
<name>A0AAU9WDP2_9CNID</name>
<dbReference type="EMBL" id="CALNXJ010000010">
    <property type="protein sequence ID" value="CAH3106567.1"/>
    <property type="molecule type" value="Genomic_DNA"/>
</dbReference>
<feature type="domain" description="PLAT" evidence="5">
    <location>
        <begin position="336"/>
        <end position="461"/>
    </location>
</feature>
<feature type="active site" evidence="2">
    <location>
        <position position="231"/>
    </location>
</feature>
<feature type="region of interest" description="Disordered" evidence="4">
    <location>
        <begin position="1"/>
        <end position="105"/>
    </location>
</feature>
<dbReference type="AlphaFoldDB" id="A0AAU9WDP2"/>
<dbReference type="GO" id="GO:0008270">
    <property type="term" value="F:zinc ion binding"/>
    <property type="evidence" value="ECO:0007669"/>
    <property type="project" value="UniProtKB-UniRule"/>
</dbReference>
<dbReference type="InterPro" id="IPR036392">
    <property type="entry name" value="PLAT/LH2_dom_sf"/>
</dbReference>
<dbReference type="SUPFAM" id="SSF49723">
    <property type="entry name" value="Lipase/lipooxygenase domain (PLAT/LH2 domain)"/>
    <property type="match status" value="1"/>
</dbReference>
<dbReference type="SMART" id="SM00235">
    <property type="entry name" value="ZnMc"/>
    <property type="match status" value="1"/>
</dbReference>
<keyword evidence="2 3" id="KW-0482">Metalloprotease</keyword>
<dbReference type="PROSITE" id="PS50095">
    <property type="entry name" value="PLAT"/>
    <property type="match status" value="1"/>
</dbReference>
<evidence type="ECO:0000256" key="1">
    <source>
        <dbReference type="PROSITE-ProRule" id="PRU00152"/>
    </source>
</evidence>
<dbReference type="PANTHER" id="PTHR10127">
    <property type="entry name" value="DISCOIDIN, CUB, EGF, LAMININ , AND ZINC METALLOPROTEASE DOMAIN CONTAINING"/>
    <property type="match status" value="1"/>
</dbReference>
<dbReference type="InterPro" id="IPR024079">
    <property type="entry name" value="MetalloPept_cat_dom_sf"/>
</dbReference>
<dbReference type="PANTHER" id="PTHR10127:SF901">
    <property type="entry name" value="METALLOENDOPEPTIDASE"/>
    <property type="match status" value="1"/>
</dbReference>
<feature type="binding site" evidence="2">
    <location>
        <position position="230"/>
    </location>
    <ligand>
        <name>Zn(2+)</name>
        <dbReference type="ChEBI" id="CHEBI:29105"/>
        <note>catalytic</note>
    </ligand>
</feature>
<dbReference type="InterPro" id="IPR001506">
    <property type="entry name" value="Peptidase_M12A"/>
</dbReference>
<dbReference type="Proteomes" id="UP001159428">
    <property type="component" value="Unassembled WGS sequence"/>
</dbReference>
<dbReference type="GO" id="GO:0004222">
    <property type="term" value="F:metalloendopeptidase activity"/>
    <property type="evidence" value="ECO:0007669"/>
    <property type="project" value="UniProtKB-UniRule"/>
</dbReference>
<comment type="caution">
    <text evidence="1">Lacks conserved residue(s) required for the propagation of feature annotation.</text>
</comment>
<dbReference type="EC" id="3.4.24.-" evidence="3"/>
<dbReference type="InterPro" id="IPR006026">
    <property type="entry name" value="Peptidase_Metallo"/>
</dbReference>
<keyword evidence="2 3" id="KW-0479">Metal-binding</keyword>
<gene>
    <name evidence="7" type="ORF">PMEA_00001607</name>
</gene>
<evidence type="ECO:0000259" key="6">
    <source>
        <dbReference type="PROSITE" id="PS51864"/>
    </source>
</evidence>
<feature type="compositionally biased region" description="Basic and acidic residues" evidence="4">
    <location>
        <begin position="24"/>
        <end position="41"/>
    </location>
</feature>
<dbReference type="Pfam" id="PF01400">
    <property type="entry name" value="Astacin"/>
    <property type="match status" value="1"/>
</dbReference>
<feature type="region of interest" description="Disordered" evidence="4">
    <location>
        <begin position="295"/>
        <end position="314"/>
    </location>
</feature>
<dbReference type="Pfam" id="PF01477">
    <property type="entry name" value="PLAT"/>
    <property type="match status" value="1"/>
</dbReference>
<keyword evidence="2 3" id="KW-0862">Zinc</keyword>
<accession>A0AAU9WDP2</accession>
<feature type="binding site" evidence="2">
    <location>
        <position position="240"/>
    </location>
    <ligand>
        <name>Zn(2+)</name>
        <dbReference type="ChEBI" id="CHEBI:29105"/>
        <note>catalytic</note>
    </ligand>
</feature>
<feature type="binding site" evidence="2">
    <location>
        <position position="234"/>
    </location>
    <ligand>
        <name>Zn(2+)</name>
        <dbReference type="ChEBI" id="CHEBI:29105"/>
        <note>catalytic</note>
    </ligand>
</feature>
<feature type="compositionally biased region" description="Polar residues" evidence="4">
    <location>
        <begin position="302"/>
        <end position="314"/>
    </location>
</feature>
<feature type="domain" description="Peptidase M12A" evidence="6">
    <location>
        <begin position="131"/>
        <end position="330"/>
    </location>
</feature>
<evidence type="ECO:0000313" key="8">
    <source>
        <dbReference type="Proteomes" id="UP001159428"/>
    </source>
</evidence>
<dbReference type="Gene3D" id="2.60.60.20">
    <property type="entry name" value="PLAT/LH2 domain"/>
    <property type="match status" value="1"/>
</dbReference>